<feature type="region of interest" description="Disordered" evidence="4">
    <location>
        <begin position="553"/>
        <end position="585"/>
    </location>
</feature>
<evidence type="ECO:0000256" key="3">
    <source>
        <dbReference type="PROSITE-ProRule" id="PRU00087"/>
    </source>
</evidence>
<feature type="compositionally biased region" description="Low complexity" evidence="4">
    <location>
        <begin position="103"/>
        <end position="112"/>
    </location>
</feature>
<proteinExistence type="inferred from homology"/>
<dbReference type="Proteomes" id="UP000887577">
    <property type="component" value="Unplaced"/>
</dbReference>
<dbReference type="WBParaSite" id="PSU_v2.g15647.t1">
    <property type="protein sequence ID" value="PSU_v2.g15647.t1"/>
    <property type="gene ID" value="PSU_v2.g15647"/>
</dbReference>
<evidence type="ECO:0000256" key="2">
    <source>
        <dbReference type="ARBA" id="ARBA00022737"/>
    </source>
</evidence>
<evidence type="ECO:0000256" key="1">
    <source>
        <dbReference type="ARBA" id="ARBA00009238"/>
    </source>
</evidence>
<dbReference type="PANTHER" id="PTHR38537">
    <property type="entry name" value="JITTERBUG, ISOFORM N"/>
    <property type="match status" value="1"/>
</dbReference>
<dbReference type="Pfam" id="PF00630">
    <property type="entry name" value="Filamin"/>
    <property type="match status" value="1"/>
</dbReference>
<feature type="repeat" description="Filamin" evidence="3">
    <location>
        <begin position="632"/>
        <end position="716"/>
    </location>
</feature>
<dbReference type="AlphaFoldDB" id="A0A914Y624"/>
<feature type="compositionally biased region" description="Polar residues" evidence="4">
    <location>
        <begin position="127"/>
        <end position="137"/>
    </location>
</feature>
<dbReference type="GO" id="GO:0030036">
    <property type="term" value="P:actin cytoskeleton organization"/>
    <property type="evidence" value="ECO:0007669"/>
    <property type="project" value="InterPro"/>
</dbReference>
<feature type="compositionally biased region" description="Basic and acidic residues" evidence="4">
    <location>
        <begin position="466"/>
        <end position="485"/>
    </location>
</feature>
<dbReference type="Gene3D" id="2.60.40.10">
    <property type="entry name" value="Immunoglobulins"/>
    <property type="match status" value="2"/>
</dbReference>
<dbReference type="InterPro" id="IPR017868">
    <property type="entry name" value="Filamin/ABP280_repeat-like"/>
</dbReference>
<organism evidence="5 6">
    <name type="scientific">Panagrolaimus superbus</name>
    <dbReference type="NCBI Taxonomy" id="310955"/>
    <lineage>
        <taxon>Eukaryota</taxon>
        <taxon>Metazoa</taxon>
        <taxon>Ecdysozoa</taxon>
        <taxon>Nematoda</taxon>
        <taxon>Chromadorea</taxon>
        <taxon>Rhabditida</taxon>
        <taxon>Tylenchina</taxon>
        <taxon>Panagrolaimomorpha</taxon>
        <taxon>Panagrolaimoidea</taxon>
        <taxon>Panagrolaimidae</taxon>
        <taxon>Panagrolaimus</taxon>
    </lineage>
</organism>
<dbReference type="SMART" id="SM00557">
    <property type="entry name" value="IG_FLMN"/>
    <property type="match status" value="2"/>
</dbReference>
<dbReference type="InterPro" id="IPR044801">
    <property type="entry name" value="Filamin"/>
</dbReference>
<dbReference type="PROSITE" id="PS50194">
    <property type="entry name" value="FILAMIN_REPEAT"/>
    <property type="match status" value="2"/>
</dbReference>
<evidence type="ECO:0000256" key="4">
    <source>
        <dbReference type="SAM" id="MobiDB-lite"/>
    </source>
</evidence>
<evidence type="ECO:0000313" key="6">
    <source>
        <dbReference type="WBParaSite" id="PSU_v2.g15647.t1"/>
    </source>
</evidence>
<keyword evidence="5" id="KW-1185">Reference proteome</keyword>
<feature type="compositionally biased region" description="Polar residues" evidence="4">
    <location>
        <begin position="200"/>
        <end position="211"/>
    </location>
</feature>
<feature type="compositionally biased region" description="Pro residues" evidence="4">
    <location>
        <begin position="302"/>
        <end position="313"/>
    </location>
</feature>
<dbReference type="InterPro" id="IPR013783">
    <property type="entry name" value="Ig-like_fold"/>
</dbReference>
<evidence type="ECO:0000313" key="5">
    <source>
        <dbReference type="Proteomes" id="UP000887577"/>
    </source>
</evidence>
<feature type="compositionally biased region" description="Polar residues" evidence="4">
    <location>
        <begin position="183"/>
        <end position="192"/>
    </location>
</feature>
<feature type="region of interest" description="Disordered" evidence="4">
    <location>
        <begin position="80"/>
        <end position="375"/>
    </location>
</feature>
<feature type="repeat" description="Filamin" evidence="3">
    <location>
        <begin position="535"/>
        <end position="623"/>
    </location>
</feature>
<feature type="compositionally biased region" description="Polar residues" evidence="4">
    <location>
        <begin position="328"/>
        <end position="338"/>
    </location>
</feature>
<dbReference type="InterPro" id="IPR014756">
    <property type="entry name" value="Ig_E-set"/>
</dbReference>
<feature type="compositionally biased region" description="Basic and acidic residues" evidence="4">
    <location>
        <begin position="147"/>
        <end position="160"/>
    </location>
</feature>
<feature type="region of interest" description="Disordered" evidence="4">
    <location>
        <begin position="23"/>
        <end position="66"/>
    </location>
</feature>
<keyword evidence="2" id="KW-0677">Repeat</keyword>
<sequence length="733" mass="82790">MLIEYSQTTTSIEYYIRSPSSIGIAGTSPPPPPLPPANLSSPPPERTAFSPQPPSHHYHQHHHRISSPTYIDTSYSATRSPIQTTTTRHFESPRSPPLIHQQSPPSSVSPKPRLSDAEGLKSPRLLRQTSPQPQTSPRLGYTIAHYGETRPDSRENEEHSQQTPRKYYGESGDTQDVGIFKTTYEQRSPVTSRSEKIDSSIDSFSPKSYSTPKHKYFERDVRPDSVTTRQTESRYHQSPEGRNIHQHEELTTSRASSGVTSPVTSVDYRHDSRSDKPRFEPINTRYSTDYSEKYGTPEIRSPQPPPVRSPSPPAHRQEYHRRSPSPPSRNFGTMSSNIYDEIPAQPSSELPPAATSISRMESLSKSRELERQPLQEIERRTADFMRVKDEDDRMLDQYGYNKSSYHVDEPQQLQSSQQQRHYSGSEQEQAIIEPYPSDLDSLTPETRKKLESTGEKQLIKNYPQKTKYEEEAIVTHEEIRVESPESKPSSKPTTPKLSLKFGKSDKTKGDQNGSQKGFDFGKSKFSSKHEVIRRGKDVEVKLESLKLGKEDQLKVFVTPPTKRRPQHEDEQEQPQQPPEIPHKLKKSGKTYEISFKPSDVGTHKIFAFVNDEAHPQSPFPIRVYDSSQIIIGEIVRESVINDTVEFTVDAGRAGFGNLEMAIKDTDGIIIPSHVSQLESGSAKFLVTFNPTSLGTHTVNVTFNKETIKGSPFEVKIVENLSTAVPSDNSTQVF</sequence>
<feature type="region of interest" description="Disordered" evidence="4">
    <location>
        <begin position="401"/>
        <end position="526"/>
    </location>
</feature>
<feature type="compositionally biased region" description="Polar residues" evidence="4">
    <location>
        <begin position="252"/>
        <end position="264"/>
    </location>
</feature>
<comment type="similarity">
    <text evidence="1">Belongs to the filamin family.</text>
</comment>
<dbReference type="InterPro" id="IPR001298">
    <property type="entry name" value="Filamin/ABP280_rpt"/>
</dbReference>
<dbReference type="SUPFAM" id="SSF81296">
    <property type="entry name" value="E set domains"/>
    <property type="match status" value="2"/>
</dbReference>
<feature type="compositionally biased region" description="Basic and acidic residues" evidence="4">
    <location>
        <begin position="231"/>
        <end position="251"/>
    </location>
</feature>
<feature type="compositionally biased region" description="Basic residues" evidence="4">
    <location>
        <begin position="56"/>
        <end position="65"/>
    </location>
</feature>
<feature type="compositionally biased region" description="Basic and acidic residues" evidence="4">
    <location>
        <begin position="362"/>
        <end position="375"/>
    </location>
</feature>
<protein>
    <submittedName>
        <fullName evidence="6">Uncharacterized protein</fullName>
    </submittedName>
</protein>
<dbReference type="PANTHER" id="PTHR38537:SF8">
    <property type="entry name" value="FILAMIN-A"/>
    <property type="match status" value="1"/>
</dbReference>
<dbReference type="GO" id="GO:0051015">
    <property type="term" value="F:actin filament binding"/>
    <property type="evidence" value="ECO:0007669"/>
    <property type="project" value="InterPro"/>
</dbReference>
<name>A0A914Y624_9BILA</name>
<feature type="compositionally biased region" description="Basic and acidic residues" evidence="4">
    <location>
        <begin position="267"/>
        <end position="279"/>
    </location>
</feature>
<feature type="compositionally biased region" description="Basic and acidic residues" evidence="4">
    <location>
        <begin position="445"/>
        <end position="458"/>
    </location>
</feature>
<feature type="compositionally biased region" description="Low complexity" evidence="4">
    <location>
        <begin position="486"/>
        <end position="500"/>
    </location>
</feature>
<accession>A0A914Y624</accession>
<feature type="compositionally biased region" description="Pro residues" evidence="4">
    <location>
        <begin position="28"/>
        <end position="45"/>
    </location>
</feature>
<reference evidence="6" key="1">
    <citation type="submission" date="2022-11" db="UniProtKB">
        <authorList>
            <consortium name="WormBaseParasite"/>
        </authorList>
    </citation>
    <scope>IDENTIFICATION</scope>
</reference>